<dbReference type="HOGENOM" id="CLU_086608_0_0_7"/>
<name>H8MZB0_CORCM</name>
<proteinExistence type="predicted"/>
<dbReference type="AlphaFoldDB" id="H8MZB0"/>
<dbReference type="Pfam" id="PF13646">
    <property type="entry name" value="HEAT_2"/>
    <property type="match status" value="1"/>
</dbReference>
<dbReference type="KEGG" id="ccx:COCOR_06746"/>
<dbReference type="Gene3D" id="1.25.10.10">
    <property type="entry name" value="Leucine-rich Repeat Variant"/>
    <property type="match status" value="1"/>
</dbReference>
<protein>
    <recommendedName>
        <fullName evidence="3">HEAT repeat-containing PBS lyase</fullName>
    </recommendedName>
</protein>
<evidence type="ECO:0000313" key="2">
    <source>
        <dbReference type="Proteomes" id="UP000007587"/>
    </source>
</evidence>
<dbReference type="SUPFAM" id="SSF48371">
    <property type="entry name" value="ARM repeat"/>
    <property type="match status" value="1"/>
</dbReference>
<dbReference type="eggNOG" id="COG1413">
    <property type="taxonomic scope" value="Bacteria"/>
</dbReference>
<dbReference type="InterPro" id="IPR016024">
    <property type="entry name" value="ARM-type_fold"/>
</dbReference>
<reference evidence="2" key="2">
    <citation type="submission" date="2012-03" db="EMBL/GenBank/DDBJ databases">
        <title>Genome sequence of the fruiting myxobacterium Corallococcus coralloides DSM 2259.</title>
        <authorList>
            <person name="Huntley S."/>
            <person name="Zhang Y."/>
            <person name="Treuner-Lange A."/>
            <person name="Sensen C.W."/>
            <person name="Sogaard-Andersen L."/>
        </authorList>
    </citation>
    <scope>NUCLEOTIDE SEQUENCE [LARGE SCALE GENOMIC DNA]</scope>
    <source>
        <strain evidence="2">ATCC 25202 / DSM 2259 / NBRC 100086 / M2</strain>
    </source>
</reference>
<dbReference type="OrthoDB" id="278248at2"/>
<gene>
    <name evidence="1" type="ordered locus">COCOR_06746</name>
</gene>
<sequence length="274" mass="30276">MAIPAHYDALSTLELALLELKEERNWAAYEALRKRDREEVFKAAVQLLRSSSARERALGADLLVQATGYDEEARLERGARSADVLLAALPTEQDASVLRAMGHTLGYIADARAVPALRALKDHLDSRVRLGVASGLSQHQDPVALQTLIELSRDGHASVREEAISALSLKDEDAVDSPELREAFLDRLSDEVTDIRTDSLIGLARRKDPRVREPLRRELERRPVAIEAIEAARYLEDVSFLPLLLAVREAARPMDDAFEGAIDFAIECLGGRAP</sequence>
<evidence type="ECO:0000313" key="1">
    <source>
        <dbReference type="EMBL" id="AFE07100.1"/>
    </source>
</evidence>
<dbReference type="InterPro" id="IPR011989">
    <property type="entry name" value="ARM-like"/>
</dbReference>
<dbReference type="EMBL" id="CP003389">
    <property type="protein sequence ID" value="AFE07100.1"/>
    <property type="molecule type" value="Genomic_DNA"/>
</dbReference>
<accession>H8MZB0</accession>
<dbReference type="Proteomes" id="UP000007587">
    <property type="component" value="Chromosome"/>
</dbReference>
<keyword evidence="2" id="KW-1185">Reference proteome</keyword>
<dbReference type="RefSeq" id="WP_014399532.1">
    <property type="nucleotide sequence ID" value="NC_017030.1"/>
</dbReference>
<organism evidence="1 2">
    <name type="scientific">Corallococcus coralloides (strain ATCC 25202 / DSM 2259 / NBRC 100086 / M2)</name>
    <name type="common">Myxococcus coralloides</name>
    <dbReference type="NCBI Taxonomy" id="1144275"/>
    <lineage>
        <taxon>Bacteria</taxon>
        <taxon>Pseudomonadati</taxon>
        <taxon>Myxococcota</taxon>
        <taxon>Myxococcia</taxon>
        <taxon>Myxococcales</taxon>
        <taxon>Cystobacterineae</taxon>
        <taxon>Myxococcaceae</taxon>
        <taxon>Corallococcus</taxon>
    </lineage>
</organism>
<reference evidence="1 2" key="1">
    <citation type="journal article" date="2012" name="J. Bacteriol.">
        <title>Complete Genome Sequence of the Fruiting Myxobacterium Corallococcus coralloides DSM 2259.</title>
        <authorList>
            <person name="Huntley S."/>
            <person name="Zhang Y."/>
            <person name="Treuner-Lange A."/>
            <person name="Kneip S."/>
            <person name="Sensen C.W."/>
            <person name="Sogaard-Andersen L."/>
        </authorList>
    </citation>
    <scope>NUCLEOTIDE SEQUENCE [LARGE SCALE GENOMIC DNA]</scope>
    <source>
        <strain evidence="2">ATCC 25202 / DSM 2259 / NBRC 100086 / M2</strain>
    </source>
</reference>
<dbReference type="STRING" id="1144275.COCOR_06746"/>
<dbReference type="InParanoid" id="H8MZB0"/>
<evidence type="ECO:0008006" key="3">
    <source>
        <dbReference type="Google" id="ProtNLM"/>
    </source>
</evidence>